<protein>
    <recommendedName>
        <fullName evidence="3 10">Lipid-A-disaccharide synthase</fullName>
        <ecNumber evidence="2 10">2.4.1.182</ecNumber>
    </recommendedName>
</protein>
<evidence type="ECO:0000256" key="2">
    <source>
        <dbReference type="ARBA" id="ARBA00012687"/>
    </source>
</evidence>
<organism evidence="11 12">
    <name type="scientific">Aureibacter tunicatorum</name>
    <dbReference type="NCBI Taxonomy" id="866807"/>
    <lineage>
        <taxon>Bacteria</taxon>
        <taxon>Pseudomonadati</taxon>
        <taxon>Bacteroidota</taxon>
        <taxon>Cytophagia</taxon>
        <taxon>Cytophagales</taxon>
        <taxon>Persicobacteraceae</taxon>
        <taxon>Aureibacter</taxon>
    </lineage>
</organism>
<comment type="function">
    <text evidence="1">Condensation of UDP-2,3-diacylglucosamine and 2,3-diacylglucosamine-1-phosphate to form lipid A disaccharide, a precursor of lipid A, a phosphorylated glycolipid that anchors the lipopolysaccharide to the outer membrane of the cell.</text>
</comment>
<dbReference type="GO" id="GO:0016020">
    <property type="term" value="C:membrane"/>
    <property type="evidence" value="ECO:0007669"/>
    <property type="project" value="GOC"/>
</dbReference>
<evidence type="ECO:0000313" key="12">
    <source>
        <dbReference type="Proteomes" id="UP001185092"/>
    </source>
</evidence>
<keyword evidence="7 11" id="KW-0808">Transferase</keyword>
<evidence type="ECO:0000256" key="7">
    <source>
        <dbReference type="ARBA" id="ARBA00022679"/>
    </source>
</evidence>
<keyword evidence="6 11" id="KW-0328">Glycosyltransferase</keyword>
<comment type="catalytic activity">
    <reaction evidence="9">
        <text>a lipid X + a UDP-2-N,3-O-bis[(3R)-3-hydroxyacyl]-alpha-D-glucosamine = a lipid A disaccharide + UDP + H(+)</text>
        <dbReference type="Rhea" id="RHEA:67828"/>
        <dbReference type="ChEBI" id="CHEBI:15378"/>
        <dbReference type="ChEBI" id="CHEBI:58223"/>
        <dbReference type="ChEBI" id="CHEBI:137748"/>
        <dbReference type="ChEBI" id="CHEBI:176338"/>
        <dbReference type="ChEBI" id="CHEBI:176343"/>
        <dbReference type="EC" id="2.4.1.182"/>
    </reaction>
</comment>
<sequence>MRYFIVAGERSGDLHASNLVKALKSQDSDAVFAGFGGDYMAEAGVEVKVHIRELAFMGFLEIVKGLFKILGFLKICKSEIESFKPDVIILVDYGGFNMKIAKWAKENGIRVFYYISPKVWAWNTSRAWKLKKTVDKMFSILPFEKAFFMQFDDWDVDYVGNPVVDAVMAHNKNDEFMEGNNLPKDKPLVALLPGSRKQELKYILPTMLEVADKFPDCHFCVAGVKSLDLTLYDSLKGHSNISLIFDQTYDLYSNASAGIITSGTATLETALFELPQVVAYRGGKISYAIAKLVAKVKYISLVNLIMDKQVVKEYIQEEMTVQNLSRELELLLDNNSNERLSMKKDYIELKNILGSESASVRAAKKMYGYLIEKVK</sequence>
<evidence type="ECO:0000256" key="6">
    <source>
        <dbReference type="ARBA" id="ARBA00022676"/>
    </source>
</evidence>
<keyword evidence="12" id="KW-1185">Reference proteome</keyword>
<keyword evidence="5" id="KW-0441">Lipid A biosynthesis</keyword>
<evidence type="ECO:0000256" key="4">
    <source>
        <dbReference type="ARBA" id="ARBA00022516"/>
    </source>
</evidence>
<dbReference type="GO" id="GO:0008915">
    <property type="term" value="F:lipid-A-disaccharide synthase activity"/>
    <property type="evidence" value="ECO:0007669"/>
    <property type="project" value="UniProtKB-UniRule"/>
</dbReference>
<dbReference type="InterPro" id="IPR003835">
    <property type="entry name" value="Glyco_trans_19"/>
</dbReference>
<dbReference type="EMBL" id="JAVDQD010000006">
    <property type="protein sequence ID" value="MDR6240882.1"/>
    <property type="molecule type" value="Genomic_DNA"/>
</dbReference>
<name>A0AAE4BUK8_9BACT</name>
<proteinExistence type="predicted"/>
<evidence type="ECO:0000313" key="11">
    <source>
        <dbReference type="EMBL" id="MDR6240882.1"/>
    </source>
</evidence>
<dbReference type="Pfam" id="PF02684">
    <property type="entry name" value="LpxB"/>
    <property type="match status" value="1"/>
</dbReference>
<dbReference type="Gene3D" id="3.40.50.2000">
    <property type="entry name" value="Glycogen Phosphorylase B"/>
    <property type="match status" value="2"/>
</dbReference>
<dbReference type="PANTHER" id="PTHR30372">
    <property type="entry name" value="LIPID-A-DISACCHARIDE SYNTHASE"/>
    <property type="match status" value="1"/>
</dbReference>
<evidence type="ECO:0000256" key="1">
    <source>
        <dbReference type="ARBA" id="ARBA00002056"/>
    </source>
</evidence>
<evidence type="ECO:0000256" key="3">
    <source>
        <dbReference type="ARBA" id="ARBA00020902"/>
    </source>
</evidence>
<dbReference type="RefSeq" id="WP_309941225.1">
    <property type="nucleotide sequence ID" value="NZ_AP025305.1"/>
</dbReference>
<dbReference type="AlphaFoldDB" id="A0AAE4BUK8"/>
<evidence type="ECO:0000256" key="10">
    <source>
        <dbReference type="NCBIfam" id="TIGR00215"/>
    </source>
</evidence>
<evidence type="ECO:0000256" key="9">
    <source>
        <dbReference type="ARBA" id="ARBA00048975"/>
    </source>
</evidence>
<evidence type="ECO:0000256" key="5">
    <source>
        <dbReference type="ARBA" id="ARBA00022556"/>
    </source>
</evidence>
<gene>
    <name evidence="11" type="ORF">HNQ88_003958</name>
</gene>
<evidence type="ECO:0000256" key="8">
    <source>
        <dbReference type="ARBA" id="ARBA00023098"/>
    </source>
</evidence>
<keyword evidence="4" id="KW-0444">Lipid biosynthesis</keyword>
<dbReference type="GO" id="GO:0009245">
    <property type="term" value="P:lipid A biosynthetic process"/>
    <property type="evidence" value="ECO:0007669"/>
    <property type="project" value="UniProtKB-UniRule"/>
</dbReference>
<dbReference type="NCBIfam" id="TIGR00215">
    <property type="entry name" value="lpxB"/>
    <property type="match status" value="1"/>
</dbReference>
<accession>A0AAE4BUK8</accession>
<dbReference type="GO" id="GO:0005543">
    <property type="term" value="F:phospholipid binding"/>
    <property type="evidence" value="ECO:0007669"/>
    <property type="project" value="TreeGrafter"/>
</dbReference>
<dbReference type="SUPFAM" id="SSF53756">
    <property type="entry name" value="UDP-Glycosyltransferase/glycogen phosphorylase"/>
    <property type="match status" value="1"/>
</dbReference>
<reference evidence="11" key="1">
    <citation type="submission" date="2023-07" db="EMBL/GenBank/DDBJ databases">
        <title>Genomic Encyclopedia of Type Strains, Phase IV (KMG-IV): sequencing the most valuable type-strain genomes for metagenomic binning, comparative biology and taxonomic classification.</title>
        <authorList>
            <person name="Goeker M."/>
        </authorList>
    </citation>
    <scope>NUCLEOTIDE SEQUENCE</scope>
    <source>
        <strain evidence="11">DSM 26174</strain>
    </source>
</reference>
<keyword evidence="8" id="KW-0443">Lipid metabolism</keyword>
<dbReference type="EC" id="2.4.1.182" evidence="2 10"/>
<comment type="caution">
    <text evidence="11">The sequence shown here is derived from an EMBL/GenBank/DDBJ whole genome shotgun (WGS) entry which is preliminary data.</text>
</comment>
<dbReference type="PANTHER" id="PTHR30372:SF4">
    <property type="entry name" value="LIPID-A-DISACCHARIDE SYNTHASE, MITOCHONDRIAL-RELATED"/>
    <property type="match status" value="1"/>
</dbReference>
<dbReference type="Proteomes" id="UP001185092">
    <property type="component" value="Unassembled WGS sequence"/>
</dbReference>